<dbReference type="AlphaFoldDB" id="A0EEZ4"/>
<dbReference type="Proteomes" id="UP000000600">
    <property type="component" value="Unassembled WGS sequence"/>
</dbReference>
<dbReference type="RefSeq" id="XP_001461258.1">
    <property type="nucleotide sequence ID" value="XM_001461221.2"/>
</dbReference>
<dbReference type="KEGG" id="ptm:GSPATT00026208001"/>
<keyword evidence="5" id="KW-0067">ATP-binding</keyword>
<sequence length="319" mass="37363">MDQKKFIEAKQKLKDYRILQTLCQIDFSIYKLAKNKKTGDYILIKIYAKKSLTSNISLRNKVQQEQIFLSTLKSPFIIKTFDTFEDEDNYYILQEYCQGGNLISLLSRFRPDNDLAVFYAAQVVLLLEYLHSKNILFRCINSEIFHICSDGYLKISDFFHAKQMQKKGRTYTIAGFLEYIAPEVICQHGHALSPDWWALGVLIFELLAGILPFYGDFHILFNQIQKGQIKYPDYFSKEAKDLISQLLQVRPFNRLGYIKGGVNDVKKHKWFKNINWKELAQKNIKAPYIPKINGFGDTSNYNYYLQSNEGEDIINQFQQ</sequence>
<dbReference type="GeneID" id="5047043"/>
<keyword evidence="4" id="KW-0418">Kinase</keyword>
<dbReference type="PANTHER" id="PTHR24353:SF37">
    <property type="entry name" value="CAMP-DEPENDENT PROTEIN KINASE CATALYTIC SUBUNIT PRKX"/>
    <property type="match status" value="1"/>
</dbReference>
<evidence type="ECO:0000256" key="1">
    <source>
        <dbReference type="ARBA" id="ARBA00022527"/>
    </source>
</evidence>
<evidence type="ECO:0000256" key="2">
    <source>
        <dbReference type="ARBA" id="ARBA00022679"/>
    </source>
</evidence>
<dbReference type="InterPro" id="IPR000961">
    <property type="entry name" value="AGC-kinase_C"/>
</dbReference>
<evidence type="ECO:0000256" key="5">
    <source>
        <dbReference type="ARBA" id="ARBA00022840"/>
    </source>
</evidence>
<dbReference type="InterPro" id="IPR011009">
    <property type="entry name" value="Kinase-like_dom_sf"/>
</dbReference>
<dbReference type="InterPro" id="IPR000719">
    <property type="entry name" value="Prot_kinase_dom"/>
</dbReference>
<dbReference type="PROSITE" id="PS51285">
    <property type="entry name" value="AGC_KINASE_CTER"/>
    <property type="match status" value="1"/>
</dbReference>
<feature type="domain" description="AGC-kinase C-terminal" evidence="7">
    <location>
        <begin position="272"/>
        <end position="319"/>
    </location>
</feature>
<dbReference type="GO" id="GO:0005524">
    <property type="term" value="F:ATP binding"/>
    <property type="evidence" value="ECO:0007669"/>
    <property type="project" value="UniProtKB-KW"/>
</dbReference>
<dbReference type="HOGENOM" id="CLU_000288_63_5_1"/>
<dbReference type="GO" id="GO:0004691">
    <property type="term" value="F:cAMP-dependent protein kinase activity"/>
    <property type="evidence" value="ECO:0000318"/>
    <property type="project" value="GO_Central"/>
</dbReference>
<keyword evidence="9" id="KW-1185">Reference proteome</keyword>
<keyword evidence="2" id="KW-0808">Transferase</keyword>
<dbReference type="STRING" id="5888.A0EEZ4"/>
<dbReference type="OrthoDB" id="63267at2759"/>
<name>A0EEZ4_PARTE</name>
<accession>A0EEZ4</accession>
<dbReference type="EMBL" id="CT868674">
    <property type="protein sequence ID" value="CAK93885.1"/>
    <property type="molecule type" value="Genomic_DNA"/>
</dbReference>
<evidence type="ECO:0000313" key="9">
    <source>
        <dbReference type="Proteomes" id="UP000000600"/>
    </source>
</evidence>
<dbReference type="SUPFAM" id="SSF56112">
    <property type="entry name" value="Protein kinase-like (PK-like)"/>
    <property type="match status" value="1"/>
</dbReference>
<proteinExistence type="predicted"/>
<dbReference type="OMA" id="RCINSEI"/>
<feature type="domain" description="Protein kinase" evidence="6">
    <location>
        <begin position="16"/>
        <end position="271"/>
    </location>
</feature>
<dbReference type="GO" id="GO:0005952">
    <property type="term" value="C:cAMP-dependent protein kinase complex"/>
    <property type="evidence" value="ECO:0000318"/>
    <property type="project" value="GO_Central"/>
</dbReference>
<dbReference type="PANTHER" id="PTHR24353">
    <property type="entry name" value="CYCLIC NUCLEOTIDE-DEPENDENT PROTEIN KINASE"/>
    <property type="match status" value="1"/>
</dbReference>
<dbReference type="Gene3D" id="3.30.200.20">
    <property type="entry name" value="Phosphorylase Kinase, domain 1"/>
    <property type="match status" value="1"/>
</dbReference>
<reference evidence="8 9" key="1">
    <citation type="journal article" date="2006" name="Nature">
        <title>Global trends of whole-genome duplications revealed by the ciliate Paramecium tetraurelia.</title>
        <authorList>
            <consortium name="Genoscope"/>
            <person name="Aury J.-M."/>
            <person name="Jaillon O."/>
            <person name="Duret L."/>
            <person name="Noel B."/>
            <person name="Jubin C."/>
            <person name="Porcel B.M."/>
            <person name="Segurens B."/>
            <person name="Daubin V."/>
            <person name="Anthouard V."/>
            <person name="Aiach N."/>
            <person name="Arnaiz O."/>
            <person name="Billaut A."/>
            <person name="Beisson J."/>
            <person name="Blanc I."/>
            <person name="Bouhouche K."/>
            <person name="Camara F."/>
            <person name="Duharcourt S."/>
            <person name="Guigo R."/>
            <person name="Gogendeau D."/>
            <person name="Katinka M."/>
            <person name="Keller A.-M."/>
            <person name="Kissmehl R."/>
            <person name="Klotz C."/>
            <person name="Koll F."/>
            <person name="Le Moue A."/>
            <person name="Lepere C."/>
            <person name="Malinsky S."/>
            <person name="Nowacki M."/>
            <person name="Nowak J.K."/>
            <person name="Plattner H."/>
            <person name="Poulain J."/>
            <person name="Ruiz F."/>
            <person name="Serrano V."/>
            <person name="Zagulski M."/>
            <person name="Dessen P."/>
            <person name="Betermier M."/>
            <person name="Weissenbach J."/>
            <person name="Scarpelli C."/>
            <person name="Schachter V."/>
            <person name="Sperling L."/>
            <person name="Meyer E."/>
            <person name="Cohen J."/>
            <person name="Wincker P."/>
        </authorList>
    </citation>
    <scope>NUCLEOTIDE SEQUENCE [LARGE SCALE GENOMIC DNA]</scope>
    <source>
        <strain evidence="8 9">Stock d4-2</strain>
    </source>
</reference>
<evidence type="ECO:0000259" key="7">
    <source>
        <dbReference type="PROSITE" id="PS51285"/>
    </source>
</evidence>
<organism evidence="8 9">
    <name type="scientific">Paramecium tetraurelia</name>
    <dbReference type="NCBI Taxonomy" id="5888"/>
    <lineage>
        <taxon>Eukaryota</taxon>
        <taxon>Sar</taxon>
        <taxon>Alveolata</taxon>
        <taxon>Ciliophora</taxon>
        <taxon>Intramacronucleata</taxon>
        <taxon>Oligohymenophorea</taxon>
        <taxon>Peniculida</taxon>
        <taxon>Parameciidae</taxon>
        <taxon>Paramecium</taxon>
    </lineage>
</organism>
<dbReference type="PROSITE" id="PS50011">
    <property type="entry name" value="PROTEIN_KINASE_DOM"/>
    <property type="match status" value="1"/>
</dbReference>
<keyword evidence="3" id="KW-0547">Nucleotide-binding</keyword>
<protein>
    <recommendedName>
        <fullName evidence="10">Protein kinase domain-containing protein</fullName>
    </recommendedName>
</protein>
<evidence type="ECO:0000256" key="3">
    <source>
        <dbReference type="ARBA" id="ARBA00022741"/>
    </source>
</evidence>
<gene>
    <name evidence="8" type="ORF">GSPATT00026208001</name>
</gene>
<dbReference type="Pfam" id="PF00069">
    <property type="entry name" value="Pkinase"/>
    <property type="match status" value="1"/>
</dbReference>
<evidence type="ECO:0000259" key="6">
    <source>
        <dbReference type="PROSITE" id="PS50011"/>
    </source>
</evidence>
<evidence type="ECO:0000313" key="8">
    <source>
        <dbReference type="EMBL" id="CAK93885.1"/>
    </source>
</evidence>
<dbReference type="GO" id="GO:0007189">
    <property type="term" value="P:adenylate cyclase-activating G protein-coupled receptor signaling pathway"/>
    <property type="evidence" value="ECO:0000318"/>
    <property type="project" value="GO_Central"/>
</dbReference>
<dbReference type="eggNOG" id="KOG0616">
    <property type="taxonomic scope" value="Eukaryota"/>
</dbReference>
<keyword evidence="1" id="KW-0723">Serine/threonine-protein kinase</keyword>
<dbReference type="InParanoid" id="A0EEZ4"/>
<evidence type="ECO:0000256" key="4">
    <source>
        <dbReference type="ARBA" id="ARBA00022777"/>
    </source>
</evidence>
<dbReference type="Gene3D" id="1.10.510.10">
    <property type="entry name" value="Transferase(Phosphotransferase) domain 1"/>
    <property type="match status" value="1"/>
</dbReference>
<evidence type="ECO:0008006" key="10">
    <source>
        <dbReference type="Google" id="ProtNLM"/>
    </source>
</evidence>